<dbReference type="Pfam" id="PF00696">
    <property type="entry name" value="AA_kinase"/>
    <property type="match status" value="1"/>
</dbReference>
<keyword evidence="8 18" id="KW-0028">Amino-acid biosynthesis</keyword>
<feature type="domain" description="Aspartate/glutamate/uridylate kinase" evidence="19">
    <location>
        <begin position="34"/>
        <end position="261"/>
    </location>
</feature>
<comment type="similarity">
    <text evidence="5 17">Belongs to the aspartokinase family.</text>
</comment>
<sequence length="437" mass="45274">MSVVDDAVLRAELPLPPARRLVGPVDGGGSPPQRVVWKFGGTSVGDVDRLRAVAARLVAAKREGKQVVAVLSAMGGSTDDLVGLAMELSAEPDPRELDALLSVGESISCALAAIAVRELGERAVSLSGPQAGVCTDDAHGSARLLQIDPRRIVEALEQDAIVLVTGFQGVSDRGDVTTLGRGGSDASAVALAAALGVRECDIFTDVSGVFTADPRVVAGARMLPSVSHDEMLQLADAGAKVLQTRAVALAAAHGIDIHVRSSFTFDPGTWVRRGSPMLEEPHVCGVAHIHHDPIYTVTGVSPAAVSAALAQREVAIGSIFRDADAVRFTAPDTPAPQLVSALAEVGGEVAVRAELGSVSVVSAMGANRSEVIATALTALERNGIDVHLLARTPNRVTCHVLATNVDRAAQALHDAFTLHEFEHNEEVTSAVTAPTHA</sequence>
<evidence type="ECO:0000256" key="2">
    <source>
        <dbReference type="ARBA" id="ARBA00004766"/>
    </source>
</evidence>
<keyword evidence="21" id="KW-1185">Reference proteome</keyword>
<evidence type="ECO:0000256" key="12">
    <source>
        <dbReference type="ARBA" id="ARBA00022840"/>
    </source>
</evidence>
<dbReference type="InterPro" id="IPR045865">
    <property type="entry name" value="ACT-like_dom_sf"/>
</dbReference>
<evidence type="ECO:0000256" key="16">
    <source>
        <dbReference type="PIRSR" id="PIRSR000726-1"/>
    </source>
</evidence>
<dbReference type="Proteomes" id="UP000552097">
    <property type="component" value="Unassembled WGS sequence"/>
</dbReference>
<dbReference type="UniPathway" id="UPA00034">
    <property type="reaction ID" value="UER00015"/>
</dbReference>
<keyword evidence="13" id="KW-0220">Diaminopimelate biosynthesis</keyword>
<dbReference type="GO" id="GO:0009088">
    <property type="term" value="P:threonine biosynthetic process"/>
    <property type="evidence" value="ECO:0007669"/>
    <property type="project" value="UniProtKB-UniPathway"/>
</dbReference>
<dbReference type="GO" id="GO:0009090">
    <property type="term" value="P:homoserine biosynthetic process"/>
    <property type="evidence" value="ECO:0007669"/>
    <property type="project" value="TreeGrafter"/>
</dbReference>
<dbReference type="NCBIfam" id="TIGR00657">
    <property type="entry name" value="asp_kinases"/>
    <property type="match status" value="1"/>
</dbReference>
<evidence type="ECO:0000259" key="19">
    <source>
        <dbReference type="Pfam" id="PF00696"/>
    </source>
</evidence>
<dbReference type="InterPro" id="IPR001048">
    <property type="entry name" value="Asp/Glu/Uridylate_kinase"/>
</dbReference>
<reference evidence="20 21" key="1">
    <citation type="submission" date="2020-08" db="EMBL/GenBank/DDBJ databases">
        <title>Sequencing the genomes of 1000 actinobacteria strains.</title>
        <authorList>
            <person name="Klenk H.-P."/>
        </authorList>
    </citation>
    <scope>NUCLEOTIDE SEQUENCE [LARGE SCALE GENOMIC DNA]</scope>
    <source>
        <strain evidence="20 21">DSM 45486</strain>
    </source>
</reference>
<dbReference type="GO" id="GO:0009089">
    <property type="term" value="P:lysine biosynthetic process via diaminopimelate"/>
    <property type="evidence" value="ECO:0007669"/>
    <property type="project" value="UniProtKB-UniPathway"/>
</dbReference>
<dbReference type="UniPathway" id="UPA00050">
    <property type="reaction ID" value="UER00461"/>
</dbReference>
<dbReference type="NCBIfam" id="NF005155">
    <property type="entry name" value="PRK06635.1-4"/>
    <property type="match status" value="1"/>
</dbReference>
<evidence type="ECO:0000256" key="11">
    <source>
        <dbReference type="ARBA" id="ARBA00022777"/>
    </source>
</evidence>
<dbReference type="AlphaFoldDB" id="A0A7W9HKE6"/>
<dbReference type="GO" id="GO:0004072">
    <property type="term" value="F:aspartate kinase activity"/>
    <property type="evidence" value="ECO:0007669"/>
    <property type="project" value="UniProtKB-EC"/>
</dbReference>
<evidence type="ECO:0000313" key="20">
    <source>
        <dbReference type="EMBL" id="MBB5803454.1"/>
    </source>
</evidence>
<evidence type="ECO:0000256" key="13">
    <source>
        <dbReference type="ARBA" id="ARBA00022915"/>
    </source>
</evidence>
<dbReference type="PANTHER" id="PTHR21499">
    <property type="entry name" value="ASPARTATE KINASE"/>
    <property type="match status" value="1"/>
</dbReference>
<dbReference type="NCBIfam" id="NF005154">
    <property type="entry name" value="PRK06635.1-2"/>
    <property type="match status" value="1"/>
</dbReference>
<dbReference type="CDD" id="cd04246">
    <property type="entry name" value="AAK_AK-DapG-like"/>
    <property type="match status" value="1"/>
</dbReference>
<evidence type="ECO:0000256" key="17">
    <source>
        <dbReference type="RuleBase" id="RU003448"/>
    </source>
</evidence>
<name>A0A7W9HKE6_9PSEU</name>
<feature type="binding site" evidence="16">
    <location>
        <position position="78"/>
    </location>
    <ligand>
        <name>substrate</name>
    </ligand>
</feature>
<dbReference type="InterPro" id="IPR001341">
    <property type="entry name" value="Asp_kinase"/>
</dbReference>
<feature type="binding site" evidence="16">
    <location>
        <begin position="38"/>
        <end position="41"/>
    </location>
    <ligand>
        <name>ATP</name>
        <dbReference type="ChEBI" id="CHEBI:30616"/>
    </ligand>
</feature>
<gene>
    <name evidence="20" type="ORF">F4560_003222</name>
</gene>
<organism evidence="20 21">
    <name type="scientific">Saccharothrix ecbatanensis</name>
    <dbReference type="NCBI Taxonomy" id="1105145"/>
    <lineage>
        <taxon>Bacteria</taxon>
        <taxon>Bacillati</taxon>
        <taxon>Actinomycetota</taxon>
        <taxon>Actinomycetes</taxon>
        <taxon>Pseudonocardiales</taxon>
        <taxon>Pseudonocardiaceae</taxon>
        <taxon>Saccharothrix</taxon>
    </lineage>
</organism>
<dbReference type="FunFam" id="3.40.1160.10:FF:000002">
    <property type="entry name" value="Aspartokinase"/>
    <property type="match status" value="1"/>
</dbReference>
<proteinExistence type="inferred from homology"/>
<evidence type="ECO:0000256" key="14">
    <source>
        <dbReference type="ARBA" id="ARBA00023154"/>
    </source>
</evidence>
<evidence type="ECO:0000256" key="6">
    <source>
        <dbReference type="ARBA" id="ARBA00013059"/>
    </source>
</evidence>
<dbReference type="InterPro" id="IPR036393">
    <property type="entry name" value="AceGlu_kinase-like_sf"/>
</dbReference>
<evidence type="ECO:0000256" key="15">
    <source>
        <dbReference type="ARBA" id="ARBA00047872"/>
    </source>
</evidence>
<dbReference type="UniPathway" id="UPA00051">
    <property type="reaction ID" value="UER00462"/>
</dbReference>
<dbReference type="InterPro" id="IPR005260">
    <property type="entry name" value="Asp_kin_monofn"/>
</dbReference>
<comment type="caution">
    <text evidence="20">The sequence shown here is derived from an EMBL/GenBank/DDBJ whole genome shotgun (WGS) entry which is preliminary data.</text>
</comment>
<dbReference type="SUPFAM" id="SSF55021">
    <property type="entry name" value="ACT-like"/>
    <property type="match status" value="1"/>
</dbReference>
<comment type="catalytic activity">
    <reaction evidence="15 17">
        <text>L-aspartate + ATP = 4-phospho-L-aspartate + ADP</text>
        <dbReference type="Rhea" id="RHEA:23776"/>
        <dbReference type="ChEBI" id="CHEBI:29991"/>
        <dbReference type="ChEBI" id="CHEBI:30616"/>
        <dbReference type="ChEBI" id="CHEBI:57535"/>
        <dbReference type="ChEBI" id="CHEBI:456216"/>
        <dbReference type="EC" id="2.7.2.4"/>
    </reaction>
</comment>
<evidence type="ECO:0000256" key="10">
    <source>
        <dbReference type="ARBA" id="ARBA00022741"/>
    </source>
</evidence>
<feature type="binding site" evidence="16">
    <location>
        <position position="215"/>
    </location>
    <ligand>
        <name>ATP</name>
        <dbReference type="ChEBI" id="CHEBI:30616"/>
    </ligand>
</feature>
<evidence type="ECO:0000256" key="1">
    <source>
        <dbReference type="ARBA" id="ARBA00002843"/>
    </source>
</evidence>
<feature type="binding site" evidence="16">
    <location>
        <begin position="240"/>
        <end position="241"/>
    </location>
    <ligand>
        <name>ATP</name>
        <dbReference type="ChEBI" id="CHEBI:30616"/>
    </ligand>
</feature>
<keyword evidence="14" id="KW-0457">Lysine biosynthesis</keyword>
<keyword evidence="10 16" id="KW-0547">Nucleotide-binding</keyword>
<dbReference type="PANTHER" id="PTHR21499:SF3">
    <property type="entry name" value="ASPARTOKINASE"/>
    <property type="match status" value="1"/>
</dbReference>
<dbReference type="Gene3D" id="3.40.1160.10">
    <property type="entry name" value="Acetylglutamate kinase-like"/>
    <property type="match status" value="1"/>
</dbReference>
<evidence type="ECO:0000256" key="7">
    <source>
        <dbReference type="ARBA" id="ARBA00016273"/>
    </source>
</evidence>
<feature type="binding site" evidence="16">
    <location>
        <begin position="204"/>
        <end position="205"/>
    </location>
    <ligand>
        <name>ATP</name>
        <dbReference type="ChEBI" id="CHEBI:30616"/>
    </ligand>
</feature>
<evidence type="ECO:0000256" key="5">
    <source>
        <dbReference type="ARBA" id="ARBA00010122"/>
    </source>
</evidence>
<evidence type="ECO:0000256" key="9">
    <source>
        <dbReference type="ARBA" id="ARBA00022679"/>
    </source>
</evidence>
<comment type="function">
    <text evidence="1">Catalyzes the phosphorylation of the beta-carboxyl group of aspartic acid with ATP to yield 4-phospho-L-aspartate, which is involved in the branched biosynthetic pathway leading to the biosynthesis of amino acids lysine, threonine, isoleucine and methionine.</text>
</comment>
<evidence type="ECO:0000256" key="18">
    <source>
        <dbReference type="RuleBase" id="RU004249"/>
    </source>
</evidence>
<accession>A0A7W9HKE6</accession>
<protein>
    <recommendedName>
        <fullName evidence="7 17">Aspartokinase</fullName>
        <ecNumber evidence="6 17">2.7.2.4</ecNumber>
    </recommendedName>
</protein>
<dbReference type="GO" id="GO:0005829">
    <property type="term" value="C:cytosol"/>
    <property type="evidence" value="ECO:0007669"/>
    <property type="project" value="TreeGrafter"/>
</dbReference>
<dbReference type="Gene3D" id="3.30.2130.10">
    <property type="entry name" value="VC0802-like"/>
    <property type="match status" value="1"/>
</dbReference>
<dbReference type="PROSITE" id="PS00324">
    <property type="entry name" value="ASPARTOKINASE"/>
    <property type="match status" value="1"/>
</dbReference>
<comment type="pathway">
    <text evidence="4 18">Amino-acid biosynthesis; L-threonine biosynthesis; L-threonine from L-aspartate: step 1/5.</text>
</comment>
<evidence type="ECO:0000256" key="8">
    <source>
        <dbReference type="ARBA" id="ARBA00022605"/>
    </source>
</evidence>
<dbReference type="EC" id="2.7.2.4" evidence="6 17"/>
<dbReference type="SUPFAM" id="SSF53633">
    <property type="entry name" value="Carbamate kinase-like"/>
    <property type="match status" value="1"/>
</dbReference>
<dbReference type="PIRSF" id="PIRSF000726">
    <property type="entry name" value="Asp_kin"/>
    <property type="match status" value="1"/>
</dbReference>
<evidence type="ECO:0000256" key="3">
    <source>
        <dbReference type="ARBA" id="ARBA00004986"/>
    </source>
</evidence>
<dbReference type="EMBL" id="JACHMO010000001">
    <property type="protein sequence ID" value="MBB5803454.1"/>
    <property type="molecule type" value="Genomic_DNA"/>
</dbReference>
<dbReference type="GO" id="GO:0019877">
    <property type="term" value="P:diaminopimelate biosynthetic process"/>
    <property type="evidence" value="ECO:0007669"/>
    <property type="project" value="UniProtKB-KW"/>
</dbReference>
<evidence type="ECO:0000256" key="4">
    <source>
        <dbReference type="ARBA" id="ARBA00005139"/>
    </source>
</evidence>
<dbReference type="GO" id="GO:0005524">
    <property type="term" value="F:ATP binding"/>
    <property type="evidence" value="ECO:0007669"/>
    <property type="project" value="UniProtKB-KW"/>
</dbReference>
<feature type="binding site" evidence="16">
    <location>
        <position position="105"/>
    </location>
    <ligand>
        <name>substrate</name>
    </ligand>
</feature>
<evidence type="ECO:0000313" key="21">
    <source>
        <dbReference type="Proteomes" id="UP000552097"/>
    </source>
</evidence>
<keyword evidence="12 16" id="KW-0067">ATP-binding</keyword>
<dbReference type="InterPro" id="IPR018042">
    <property type="entry name" value="Aspartate_kinase_CS"/>
</dbReference>
<comment type="pathway">
    <text evidence="2 18">Amino-acid biosynthesis; L-lysine biosynthesis via DAP pathway; (S)-tetrahydrodipicolinate from L-aspartate: step 1/4.</text>
</comment>
<keyword evidence="9 17" id="KW-0808">Transferase</keyword>
<keyword evidence="11 17" id="KW-0418">Kinase</keyword>
<comment type="pathway">
    <text evidence="3 18">Amino-acid biosynthesis; L-methionine biosynthesis via de novo pathway; L-homoserine from L-aspartate: step 1/3.</text>
</comment>